<evidence type="ECO:0000313" key="2">
    <source>
        <dbReference type="EMBL" id="BAV94398.1"/>
    </source>
</evidence>
<feature type="domain" description="Phosphoribosyltransferase" evidence="1">
    <location>
        <begin position="6"/>
        <end position="141"/>
    </location>
</feature>
<dbReference type="EMBL" id="AP014564">
    <property type="protein sequence ID" value="BAV94398.1"/>
    <property type="molecule type" value="Genomic_DNA"/>
</dbReference>
<dbReference type="InterPro" id="IPR050137">
    <property type="entry name" value="PyrR_bifunctional"/>
</dbReference>
<accession>A0A1J1E511</accession>
<name>A0A1J1E511_9FLAO</name>
<dbReference type="KEGG" id="ise:JBKA6_0385"/>
<dbReference type="InterPro" id="IPR000836">
    <property type="entry name" value="PRTase_dom"/>
</dbReference>
<keyword evidence="2" id="KW-0328">Glycosyltransferase</keyword>
<dbReference type="PANTHER" id="PTHR11608">
    <property type="entry name" value="BIFUNCTIONAL PROTEIN PYRR"/>
    <property type="match status" value="1"/>
</dbReference>
<sequence length="165" mass="18913">MDSTVVLNHDDIKQKIRRMSFEIFEDNQKEKEISIIGINKNGFVLGSEIVKNLRDISDIKICEYQLFINKKEPLKSAKISGDIQSLRDKSIVIVDDVLDSGRTMMYSIKYFLDVSLKKIKTAVLVDRSHKKFPVQVDFKGLALSTSIQNHVSVIFTEEENKAVLY</sequence>
<proteinExistence type="predicted"/>
<dbReference type="AlphaFoldDB" id="A0A1J1E511"/>
<dbReference type="InterPro" id="IPR029057">
    <property type="entry name" value="PRTase-like"/>
</dbReference>
<dbReference type="CDD" id="cd06223">
    <property type="entry name" value="PRTases_typeI"/>
    <property type="match status" value="1"/>
</dbReference>
<evidence type="ECO:0000313" key="3">
    <source>
        <dbReference type="Proteomes" id="UP000243197"/>
    </source>
</evidence>
<keyword evidence="3" id="KW-1185">Reference proteome</keyword>
<dbReference type="Proteomes" id="UP000243197">
    <property type="component" value="Chromosome"/>
</dbReference>
<organism evidence="2 3">
    <name type="scientific">Ichthyobacterium seriolicida</name>
    <dbReference type="NCBI Taxonomy" id="242600"/>
    <lineage>
        <taxon>Bacteria</taxon>
        <taxon>Pseudomonadati</taxon>
        <taxon>Bacteroidota</taxon>
        <taxon>Flavobacteriia</taxon>
        <taxon>Flavobacteriales</taxon>
        <taxon>Ichthyobacteriaceae</taxon>
        <taxon>Ichthyobacterium</taxon>
    </lineage>
</organism>
<protein>
    <submittedName>
        <fullName evidence="2">Phosphoribosyltransferase</fullName>
    </submittedName>
</protein>
<keyword evidence="2" id="KW-0808">Transferase</keyword>
<dbReference type="GO" id="GO:0016757">
    <property type="term" value="F:glycosyltransferase activity"/>
    <property type="evidence" value="ECO:0007669"/>
    <property type="project" value="UniProtKB-KW"/>
</dbReference>
<dbReference type="SUPFAM" id="SSF53271">
    <property type="entry name" value="PRTase-like"/>
    <property type="match status" value="1"/>
</dbReference>
<evidence type="ECO:0000259" key="1">
    <source>
        <dbReference type="Pfam" id="PF00156"/>
    </source>
</evidence>
<dbReference type="Pfam" id="PF00156">
    <property type="entry name" value="Pribosyltran"/>
    <property type="match status" value="1"/>
</dbReference>
<dbReference type="RefSeq" id="WP_096685343.1">
    <property type="nucleotide sequence ID" value="NZ_AP014564.1"/>
</dbReference>
<dbReference type="OrthoDB" id="664757at2"/>
<gene>
    <name evidence="2" type="ORF">JBKA6_0385</name>
</gene>
<reference evidence="2 3" key="1">
    <citation type="submission" date="2014-03" db="EMBL/GenBank/DDBJ databases">
        <title>complete genome sequence of Flavobacteriaceae bacterium JBKA-6.</title>
        <authorList>
            <person name="Takano T."/>
            <person name="Nakamura Y."/>
            <person name="Takuma S."/>
            <person name="Yasuike M."/>
            <person name="Matsuyama T."/>
            <person name="Sakai T."/>
            <person name="Fujiwara A."/>
            <person name="Kimoto K."/>
            <person name="Fukuda Y."/>
            <person name="Kondo H."/>
            <person name="Hirono I."/>
            <person name="Nakayasu C."/>
        </authorList>
    </citation>
    <scope>NUCLEOTIDE SEQUENCE [LARGE SCALE GENOMIC DNA]</scope>
    <source>
        <strain evidence="2 3">JBKA-6</strain>
    </source>
</reference>
<dbReference type="Gene3D" id="3.40.50.2020">
    <property type="match status" value="1"/>
</dbReference>
<dbReference type="PANTHER" id="PTHR11608:SF0">
    <property type="entry name" value="BIFUNCTIONAL PROTEIN PYRR"/>
    <property type="match status" value="1"/>
</dbReference>